<comment type="caution">
    <text evidence="4">The sequence shown here is derived from an EMBL/GenBank/DDBJ whole genome shotgun (WGS) entry which is preliminary data.</text>
</comment>
<organism evidence="4 5">
    <name type="scientific">Cohnella endophytica</name>
    <dbReference type="NCBI Taxonomy" id="2419778"/>
    <lineage>
        <taxon>Bacteria</taxon>
        <taxon>Bacillati</taxon>
        <taxon>Bacillota</taxon>
        <taxon>Bacilli</taxon>
        <taxon>Bacillales</taxon>
        <taxon>Paenibacillaceae</taxon>
        <taxon>Cohnella</taxon>
    </lineage>
</organism>
<protein>
    <recommendedName>
        <fullName evidence="6">S-layer homology domain-containing protein</fullName>
    </recommendedName>
</protein>
<name>A0A494WZQ2_9BACL</name>
<dbReference type="AlphaFoldDB" id="A0A494WZQ2"/>
<evidence type="ECO:0008006" key="6">
    <source>
        <dbReference type="Google" id="ProtNLM"/>
    </source>
</evidence>
<dbReference type="InterPro" id="IPR008964">
    <property type="entry name" value="Invasin/intimin_cell_adhesion"/>
</dbReference>
<dbReference type="EMBL" id="RBZM01000022">
    <property type="protein sequence ID" value="RKP43937.1"/>
    <property type="molecule type" value="Genomic_DNA"/>
</dbReference>
<evidence type="ECO:0000313" key="4">
    <source>
        <dbReference type="EMBL" id="RKP43937.1"/>
    </source>
</evidence>
<dbReference type="InterPro" id="IPR003344">
    <property type="entry name" value="Big_1_dom"/>
</dbReference>
<dbReference type="InterPro" id="IPR051465">
    <property type="entry name" value="Cell_Envelope_Struct_Comp"/>
</dbReference>
<sequence>MITVTQGTTDASGVATFTVKSTKAEAVAYTAAVTADSVTVTQTASVTFVPGAVSASVSTITASKATVAADGTDSSVVTVTLKDANSNPVSGKVVSLTQGTGGSAITTTQGTTNASGVATFTVKSTKAEMVTYTASVTADSVTVTQTASVTFRSNNANLSSLQASQGTLTPAFASNKTSYTVYVSNATTSIKFTPQTEDAAATLILNEDSVLSGDEITVPLEVGNNIVTIEVTAQDSTTKTYTITVTRAGISVPYQRESDASVNILVNGKVESAGTAKTTKRNDQSVTTVIVDQKKIEDMLAAEGKHAVVTISVNTQSDIAIGELNGQIVKNMEGKQAVIQIQTDRATYTLPAQQINIDAIAAQVGKSAALQDITVQIEIAAPTKETVHFIENTAEKGTFTLVVQPVEFTIRASYGENSVEVSKFNAYVERTIAIPDGVDPNKITTGVVVDPDGTVRHVPTKLVLIDGKYYVKINSLTNSVYSVVWHPIEFQDVANHWAKEAVNDMGSRMIVSGIGGDKFNPDEAITRAEFVAILVRGLGLSLEMGASSFSDVKETDWYASAIKTAVSYHLINGFENGTFRPKDKITREQAMAIIAKAMAITNLQAKLAETSNDAVLSPYLDAAQVSQWAQAGVAETVQAGIVSGRSETKLAPKASITRAEVASIVRRLLQKSELI</sequence>
<proteinExistence type="inferred from homology"/>
<evidence type="ECO:0000313" key="5">
    <source>
        <dbReference type="Proteomes" id="UP000282076"/>
    </source>
</evidence>
<feature type="domain" description="SLH" evidence="3">
    <location>
        <begin position="616"/>
        <end position="675"/>
    </location>
</feature>
<feature type="domain" description="SLH" evidence="3">
    <location>
        <begin position="545"/>
        <end position="608"/>
    </location>
</feature>
<dbReference type="InterPro" id="IPR025883">
    <property type="entry name" value="Cadherin-like_domain"/>
</dbReference>
<dbReference type="Pfam" id="PF12733">
    <property type="entry name" value="Cadherin-like"/>
    <property type="match status" value="1"/>
</dbReference>
<feature type="domain" description="Big-1" evidence="2">
    <location>
        <begin position="57"/>
        <end position="152"/>
    </location>
</feature>
<dbReference type="SMART" id="SM00634">
    <property type="entry name" value="BID_1"/>
    <property type="match status" value="1"/>
</dbReference>
<dbReference type="PROSITE" id="PS51127">
    <property type="entry name" value="BIG1"/>
    <property type="match status" value="2"/>
</dbReference>
<feature type="domain" description="SLH" evidence="3">
    <location>
        <begin position="485"/>
        <end position="544"/>
    </location>
</feature>
<dbReference type="OrthoDB" id="663332at2"/>
<gene>
    <name evidence="4" type="ORF">D7Z26_27045</name>
</gene>
<comment type="similarity">
    <text evidence="1">Belongs to the intimin/invasin family.</text>
</comment>
<evidence type="ECO:0000259" key="3">
    <source>
        <dbReference type="PROSITE" id="PS51272"/>
    </source>
</evidence>
<dbReference type="InterPro" id="IPR001119">
    <property type="entry name" value="SLH_dom"/>
</dbReference>
<dbReference type="SUPFAM" id="SSF49373">
    <property type="entry name" value="Invasin/intimin cell-adhesion fragments"/>
    <property type="match status" value="1"/>
</dbReference>
<accession>A0A494WZQ2</accession>
<dbReference type="InterPro" id="IPR013783">
    <property type="entry name" value="Ig-like_fold"/>
</dbReference>
<keyword evidence="5" id="KW-1185">Reference proteome</keyword>
<dbReference type="Proteomes" id="UP000282076">
    <property type="component" value="Unassembled WGS sequence"/>
</dbReference>
<dbReference type="Gene3D" id="2.60.40.10">
    <property type="entry name" value="Immunoglobulins"/>
    <property type="match status" value="1"/>
</dbReference>
<dbReference type="Pfam" id="PF00395">
    <property type="entry name" value="SLH"/>
    <property type="match status" value="3"/>
</dbReference>
<evidence type="ECO:0000259" key="2">
    <source>
        <dbReference type="PROSITE" id="PS51127"/>
    </source>
</evidence>
<dbReference type="PROSITE" id="PS51272">
    <property type="entry name" value="SLH"/>
    <property type="match status" value="3"/>
</dbReference>
<dbReference type="PANTHER" id="PTHR43308:SF5">
    <property type="entry name" value="S-LAYER PROTEIN _ PEPTIDOGLYCAN ENDO-BETA-N-ACETYLGLUCOSAMINIDASE"/>
    <property type="match status" value="1"/>
</dbReference>
<evidence type="ECO:0000256" key="1">
    <source>
        <dbReference type="ARBA" id="ARBA00010116"/>
    </source>
</evidence>
<reference evidence="4 5" key="1">
    <citation type="submission" date="2018-10" db="EMBL/GenBank/DDBJ databases">
        <title>Cohnella sp. M2MS4P-1, whole genome shotgun sequence.</title>
        <authorList>
            <person name="Tuo L."/>
        </authorList>
    </citation>
    <scope>NUCLEOTIDE SEQUENCE [LARGE SCALE GENOMIC DNA]</scope>
    <source>
        <strain evidence="4 5">M2MS4P-1</strain>
    </source>
</reference>
<feature type="domain" description="Big-1" evidence="2">
    <location>
        <begin position="1"/>
        <end position="49"/>
    </location>
</feature>
<dbReference type="PANTHER" id="PTHR43308">
    <property type="entry name" value="OUTER MEMBRANE PROTEIN ALPHA-RELATED"/>
    <property type="match status" value="1"/>
</dbReference>
<dbReference type="Pfam" id="PF02369">
    <property type="entry name" value="Big_1"/>
    <property type="match status" value="1"/>
</dbReference>